<evidence type="ECO:0000313" key="3">
    <source>
        <dbReference type="EMBL" id="TCV86159.1"/>
    </source>
</evidence>
<dbReference type="Proteomes" id="UP000295649">
    <property type="component" value="Unassembled WGS sequence"/>
</dbReference>
<keyword evidence="1" id="KW-0808">Transferase</keyword>
<keyword evidence="4" id="KW-1185">Reference proteome</keyword>
<evidence type="ECO:0000313" key="4">
    <source>
        <dbReference type="Proteomes" id="UP000295649"/>
    </source>
</evidence>
<dbReference type="InterPro" id="IPR030688">
    <property type="entry name" value="MeTrfase_MtrA/MtxA"/>
</dbReference>
<sequence length="396" mass="43051">MTTVEQDASALRVITEQIEEAIAAPKCHKCGCFQQTVEAFAETEAGRSKLAPILAQARTVFLPKKYDCLGCPVCYPAIAANAFAEAYPEAGASLDLCPTEESEERIGWPPLPGNYRVLRFQAPVAVCALNSDPLVEELAGTKAAELSIVGSLHTENLGIEHLIRNVLSNPHIRFLIVCGEDTRQAIGHLPGQSLVSLMQHGVNEKMRIVGAQGKRPLLKNLSVEHIDAFRRQVELIDVIGESNKEAILDLALQAAHRNPGPFGGPIPDTATIPIESAHEPQRLILDPQGYFVVYPDQAHNRLILEHYTNQGVLDRVFEAQTPAALYATAIEAGLISRLDHAAYLGRELARAEESLRTDLPYVQDRAAGEITLAPTTVPPIKRSCGCGPQEVCNEKS</sequence>
<dbReference type="EMBL" id="SMCN01000004">
    <property type="protein sequence ID" value="TCV86159.1"/>
    <property type="molecule type" value="Genomic_DNA"/>
</dbReference>
<dbReference type="Pfam" id="PF14251">
    <property type="entry name" value="PterinBD-DUF4346"/>
    <property type="match status" value="1"/>
</dbReference>
<comment type="caution">
    <text evidence="3">The sequence shown here is derived from an EMBL/GenBank/DDBJ whole genome shotgun (WGS) entry which is preliminary data.</text>
</comment>
<evidence type="ECO:0000259" key="2">
    <source>
        <dbReference type="Pfam" id="PF14251"/>
    </source>
</evidence>
<dbReference type="InterPro" id="IPR025595">
    <property type="entry name" value="PterinBD-DUF4346"/>
</dbReference>
<dbReference type="RefSeq" id="WP_064044651.1">
    <property type="nucleotide sequence ID" value="NZ_LUUF01000056.1"/>
</dbReference>
<organism evidence="3 4">
    <name type="scientific">Methylomonas methanica</name>
    <dbReference type="NCBI Taxonomy" id="421"/>
    <lineage>
        <taxon>Bacteria</taxon>
        <taxon>Pseudomonadati</taxon>
        <taxon>Pseudomonadota</taxon>
        <taxon>Gammaproteobacteria</taxon>
        <taxon>Methylococcales</taxon>
        <taxon>Methylococcaceae</taxon>
        <taxon>Methylomonas</taxon>
    </lineage>
</organism>
<proteinExistence type="predicted"/>
<dbReference type="Pfam" id="PF04208">
    <property type="entry name" value="MtrA"/>
    <property type="match status" value="1"/>
</dbReference>
<feature type="domain" description="DUF4346" evidence="2">
    <location>
        <begin position="285"/>
        <end position="364"/>
    </location>
</feature>
<reference evidence="3 4" key="1">
    <citation type="submission" date="2019-03" db="EMBL/GenBank/DDBJ databases">
        <title>Systems level insights into methane cycling in arid and semi-arid ecosystems.</title>
        <authorList>
            <person name="Kalyuzhnaya M."/>
        </authorList>
    </citation>
    <scope>NUCLEOTIDE SEQUENCE [LARGE SCALE GENOMIC DNA]</scope>
    <source>
        <strain evidence="3 4">S-1</strain>
    </source>
</reference>
<accession>A0ABY2CQF4</accession>
<gene>
    <name evidence="3" type="ORF">EDE11_104103</name>
</gene>
<name>A0ABY2CQF4_METMH</name>
<evidence type="ECO:0000256" key="1">
    <source>
        <dbReference type="ARBA" id="ARBA00022679"/>
    </source>
</evidence>
<protein>
    <submittedName>
        <fullName evidence="3">Tetrahydromethanopterin S-methyltransferase subunit A</fullName>
    </submittedName>
</protein>